<dbReference type="EMBL" id="CP003057">
    <property type="protein sequence ID" value="AEQ98694.1"/>
    <property type="molecule type" value="Genomic_DNA"/>
</dbReference>
<dbReference type="KEGG" id="xor:XOC_4638"/>
<dbReference type="Proteomes" id="UP000008851">
    <property type="component" value="Chromosome"/>
</dbReference>
<evidence type="ECO:0000313" key="1">
    <source>
        <dbReference type="EMBL" id="AEQ98694.1"/>
    </source>
</evidence>
<sequence length="41" mass="4663">MRTVGSDMRTMFPLIDRRILLSEGIGGKARPNRAQRYGLQT</sequence>
<proteinExistence type="predicted"/>
<reference evidence="1 2" key="1">
    <citation type="journal article" date="2011" name="J. Bacteriol.">
        <title>Two new complete genome sequences offer insight into host and tissue specificity of plant pathogenic Xanthomonas spp.</title>
        <authorList>
            <person name="Bogdanove A.J."/>
            <person name="Koebnik R."/>
            <person name="Lu H."/>
            <person name="Furutani A."/>
            <person name="Angiuoli S.V."/>
            <person name="Patil P.B."/>
            <person name="Van Sluys M.A."/>
            <person name="Ryan R.P."/>
            <person name="Meyer D.F."/>
            <person name="Han S.W."/>
            <person name="Aparna G."/>
            <person name="Rajaram M."/>
            <person name="Delcher A.L."/>
            <person name="Phillippy A.M."/>
            <person name="Puiu D."/>
            <person name="Schatz M.C."/>
            <person name="Shumway M."/>
            <person name="Sommer D.D."/>
            <person name="Trapnell C."/>
            <person name="Benahmed F."/>
            <person name="Dimitrov G."/>
            <person name="Madupu R."/>
            <person name="Radune D."/>
            <person name="Sullivan S."/>
            <person name="Jha G."/>
            <person name="Ishihara H."/>
            <person name="Lee S.W."/>
            <person name="Pandey A."/>
            <person name="Sharma V."/>
            <person name="Sriariyanun M."/>
            <person name="Szurek B."/>
            <person name="Vera-Cruz C.M."/>
            <person name="Dorman K.S."/>
            <person name="Ronald P.C."/>
            <person name="Verdier V."/>
            <person name="Dow J.M."/>
            <person name="Sonti R.V."/>
            <person name="Tsuge S."/>
            <person name="Brendel V.P."/>
            <person name="Rabinowicz P.D."/>
            <person name="Leach J.E."/>
            <person name="White F.F."/>
            <person name="Salzberg S.L."/>
        </authorList>
    </citation>
    <scope>NUCLEOTIDE SEQUENCE [LARGE SCALE GENOMIC DNA]</scope>
    <source>
        <strain evidence="1 2">BLS256</strain>
    </source>
</reference>
<accession>G7TC82</accession>
<organism evidence="1 2">
    <name type="scientific">Xanthomonas oryzae pv. oryzicola (strain BLS256)</name>
    <dbReference type="NCBI Taxonomy" id="383407"/>
    <lineage>
        <taxon>Bacteria</taxon>
        <taxon>Pseudomonadati</taxon>
        <taxon>Pseudomonadota</taxon>
        <taxon>Gammaproteobacteria</taxon>
        <taxon>Lysobacterales</taxon>
        <taxon>Lysobacteraceae</taxon>
        <taxon>Xanthomonas</taxon>
    </lineage>
</organism>
<dbReference type="AlphaFoldDB" id="G7TC82"/>
<protein>
    <submittedName>
        <fullName evidence="1">Uncharacterized protein</fullName>
    </submittedName>
</protein>
<dbReference type="HOGENOM" id="CLU_3278796_0_0_6"/>
<evidence type="ECO:0000313" key="2">
    <source>
        <dbReference type="Proteomes" id="UP000008851"/>
    </source>
</evidence>
<gene>
    <name evidence="1" type="ORF">XOC_4638</name>
</gene>
<name>G7TC82_XANOB</name>